<evidence type="ECO:0000259" key="1">
    <source>
        <dbReference type="SMART" id="SM00871"/>
    </source>
</evidence>
<dbReference type="STRING" id="536979.SAMN04488055_0257"/>
<evidence type="ECO:0000313" key="3">
    <source>
        <dbReference type="Proteomes" id="UP000185003"/>
    </source>
</evidence>
<dbReference type="InterPro" id="IPR010499">
    <property type="entry name" value="AraC_E-bd"/>
</dbReference>
<name>A0A1N6D4Q1_9BACT</name>
<feature type="domain" description="AraC effector-binding" evidence="1">
    <location>
        <begin position="1"/>
        <end position="151"/>
    </location>
</feature>
<dbReference type="EMBL" id="FSRA01000001">
    <property type="protein sequence ID" value="SIN65713.1"/>
    <property type="molecule type" value="Genomic_DNA"/>
</dbReference>
<dbReference type="InterPro" id="IPR053182">
    <property type="entry name" value="YobU-like_regulator"/>
</dbReference>
<reference evidence="2 3" key="1">
    <citation type="submission" date="2016-11" db="EMBL/GenBank/DDBJ databases">
        <authorList>
            <person name="Jaros S."/>
            <person name="Januszkiewicz K."/>
            <person name="Wedrychowicz H."/>
        </authorList>
    </citation>
    <scope>NUCLEOTIDE SEQUENCE [LARGE SCALE GENOMIC DNA]</scope>
    <source>
        <strain evidence="2 3">DSM 24787</strain>
    </source>
</reference>
<keyword evidence="2" id="KW-0238">DNA-binding</keyword>
<dbReference type="Proteomes" id="UP000185003">
    <property type="component" value="Unassembled WGS sequence"/>
</dbReference>
<organism evidence="2 3">
    <name type="scientific">Chitinophaga niabensis</name>
    <dbReference type="NCBI Taxonomy" id="536979"/>
    <lineage>
        <taxon>Bacteria</taxon>
        <taxon>Pseudomonadati</taxon>
        <taxon>Bacteroidota</taxon>
        <taxon>Chitinophagia</taxon>
        <taxon>Chitinophagales</taxon>
        <taxon>Chitinophagaceae</taxon>
        <taxon>Chitinophaga</taxon>
    </lineage>
</organism>
<protein>
    <submittedName>
        <fullName evidence="2">Predicted transcriptional regulator YdeE, contains AraC-type DNA-binding domain</fullName>
    </submittedName>
</protein>
<accession>A0A1N6D4Q1</accession>
<dbReference type="Gene3D" id="3.20.80.10">
    <property type="entry name" value="Regulatory factor, effector binding domain"/>
    <property type="match status" value="1"/>
</dbReference>
<dbReference type="GO" id="GO:0003677">
    <property type="term" value="F:DNA binding"/>
    <property type="evidence" value="ECO:0007669"/>
    <property type="project" value="UniProtKB-KW"/>
</dbReference>
<proteinExistence type="predicted"/>
<evidence type="ECO:0000313" key="2">
    <source>
        <dbReference type="EMBL" id="SIN65713.1"/>
    </source>
</evidence>
<dbReference type="RefSeq" id="WP_074237369.1">
    <property type="nucleotide sequence ID" value="NZ_FSRA01000001.1"/>
</dbReference>
<dbReference type="SMART" id="SM00871">
    <property type="entry name" value="AraC_E_bind"/>
    <property type="match status" value="1"/>
</dbReference>
<dbReference type="InterPro" id="IPR011256">
    <property type="entry name" value="Reg_factor_effector_dom_sf"/>
</dbReference>
<dbReference type="InterPro" id="IPR029441">
    <property type="entry name" value="Cass2"/>
</dbReference>
<sequence length="151" mass="16739">MKTESINAFNLIGLSLRTTNENGQAFQDIPALWQQFMSQNIAGAIPNKTDPAIYCLYTNYELDHTKPYTVIIGCKVSTLDEIPEGLTGGSFQSGNYVRRTAKGDLQKGAVVEEWQNIWAANLPRKFTADFEVYGEKAQDPGNAEVDIFIAV</sequence>
<dbReference type="PANTHER" id="PTHR36444">
    <property type="entry name" value="TRANSCRIPTIONAL REGULATOR PROTEIN YOBU-RELATED"/>
    <property type="match status" value="1"/>
</dbReference>
<gene>
    <name evidence="2" type="ORF">SAMN04488055_0257</name>
</gene>
<dbReference type="AlphaFoldDB" id="A0A1N6D4Q1"/>
<keyword evidence="3" id="KW-1185">Reference proteome</keyword>
<dbReference type="OrthoDB" id="9801008at2"/>
<dbReference type="Pfam" id="PF14526">
    <property type="entry name" value="Cass2"/>
    <property type="match status" value="1"/>
</dbReference>
<dbReference type="SUPFAM" id="SSF55136">
    <property type="entry name" value="Probable bacterial effector-binding domain"/>
    <property type="match status" value="1"/>
</dbReference>
<dbReference type="PANTHER" id="PTHR36444:SF2">
    <property type="entry name" value="TRANSCRIPTIONAL REGULATOR PROTEIN YOBU-RELATED"/>
    <property type="match status" value="1"/>
</dbReference>